<dbReference type="InterPro" id="IPR025110">
    <property type="entry name" value="AMP-bd_C"/>
</dbReference>
<dbReference type="InterPro" id="IPR045310">
    <property type="entry name" value="Pcs60-like"/>
</dbReference>
<dbReference type="PANTHER" id="PTHR43201">
    <property type="entry name" value="ACYL-COA SYNTHETASE"/>
    <property type="match status" value="1"/>
</dbReference>
<evidence type="ECO:0000256" key="3">
    <source>
        <dbReference type="ARBA" id="ARBA00022741"/>
    </source>
</evidence>
<evidence type="ECO:0000256" key="2">
    <source>
        <dbReference type="ARBA" id="ARBA00022598"/>
    </source>
</evidence>
<accession>A0A8H3J466</accession>
<name>A0A8H3J466_9LECA</name>
<comment type="caution">
    <text evidence="7">The sequence shown here is derived from an EMBL/GenBank/DDBJ whole genome shotgun (WGS) entry which is preliminary data.</text>
</comment>
<evidence type="ECO:0000313" key="8">
    <source>
        <dbReference type="Proteomes" id="UP000664203"/>
    </source>
</evidence>
<proteinExistence type="inferred from homology"/>
<dbReference type="OrthoDB" id="3633556at2759"/>
<dbReference type="GO" id="GO:0006631">
    <property type="term" value="P:fatty acid metabolic process"/>
    <property type="evidence" value="ECO:0007669"/>
    <property type="project" value="TreeGrafter"/>
</dbReference>
<protein>
    <recommendedName>
        <fullName evidence="9">Acetyl-CoA synthetase-like protein</fullName>
    </recommendedName>
</protein>
<dbReference type="SUPFAM" id="SSF56801">
    <property type="entry name" value="Acetyl-CoA synthetase-like"/>
    <property type="match status" value="1"/>
</dbReference>
<dbReference type="InterPro" id="IPR020845">
    <property type="entry name" value="AMP-binding_CS"/>
</dbReference>
<keyword evidence="3" id="KW-0547">Nucleotide-binding</keyword>
<dbReference type="InterPro" id="IPR045851">
    <property type="entry name" value="AMP-bd_C_sf"/>
</dbReference>
<dbReference type="EMBL" id="CAJPDR010000602">
    <property type="protein sequence ID" value="CAF9940431.1"/>
    <property type="molecule type" value="Genomic_DNA"/>
</dbReference>
<dbReference type="Pfam" id="PF13193">
    <property type="entry name" value="AMP-binding_C"/>
    <property type="match status" value="1"/>
</dbReference>
<comment type="similarity">
    <text evidence="1">Belongs to the ATP-dependent AMP-binding enzyme family.</text>
</comment>
<dbReference type="GO" id="GO:0005524">
    <property type="term" value="F:ATP binding"/>
    <property type="evidence" value="ECO:0007669"/>
    <property type="project" value="UniProtKB-KW"/>
</dbReference>
<gene>
    <name evidence="7" type="ORF">ALECFALPRED_008671</name>
</gene>
<dbReference type="Pfam" id="PF00501">
    <property type="entry name" value="AMP-binding"/>
    <property type="match status" value="1"/>
</dbReference>
<feature type="domain" description="AMP-dependent synthetase/ligase" evidence="5">
    <location>
        <begin position="32"/>
        <end position="369"/>
    </location>
</feature>
<dbReference type="Gene3D" id="3.30.300.30">
    <property type="match status" value="1"/>
</dbReference>
<dbReference type="InterPro" id="IPR042099">
    <property type="entry name" value="ANL_N_sf"/>
</dbReference>
<organism evidence="7 8">
    <name type="scientific">Alectoria fallacina</name>
    <dbReference type="NCBI Taxonomy" id="1903189"/>
    <lineage>
        <taxon>Eukaryota</taxon>
        <taxon>Fungi</taxon>
        <taxon>Dikarya</taxon>
        <taxon>Ascomycota</taxon>
        <taxon>Pezizomycotina</taxon>
        <taxon>Lecanoromycetes</taxon>
        <taxon>OSLEUM clade</taxon>
        <taxon>Lecanoromycetidae</taxon>
        <taxon>Lecanorales</taxon>
        <taxon>Lecanorineae</taxon>
        <taxon>Parmeliaceae</taxon>
        <taxon>Alectoria</taxon>
    </lineage>
</organism>
<dbReference type="InterPro" id="IPR000873">
    <property type="entry name" value="AMP-dep_synth/lig_dom"/>
</dbReference>
<dbReference type="PANTHER" id="PTHR43201:SF5">
    <property type="entry name" value="MEDIUM-CHAIN ACYL-COA LIGASE ACSF2, MITOCHONDRIAL"/>
    <property type="match status" value="1"/>
</dbReference>
<reference evidence="7" key="1">
    <citation type="submission" date="2021-03" db="EMBL/GenBank/DDBJ databases">
        <authorList>
            <person name="Tagirdzhanova G."/>
        </authorList>
    </citation>
    <scope>NUCLEOTIDE SEQUENCE</scope>
</reference>
<evidence type="ECO:0008006" key="9">
    <source>
        <dbReference type="Google" id="ProtNLM"/>
    </source>
</evidence>
<dbReference type="PROSITE" id="PS00455">
    <property type="entry name" value="AMP_BINDING"/>
    <property type="match status" value="1"/>
</dbReference>
<feature type="domain" description="AMP-binding enzyme C-terminal" evidence="6">
    <location>
        <begin position="420"/>
        <end position="495"/>
    </location>
</feature>
<dbReference type="Proteomes" id="UP000664203">
    <property type="component" value="Unassembled WGS sequence"/>
</dbReference>
<dbReference type="CDD" id="cd05926">
    <property type="entry name" value="FACL_fum10p_like"/>
    <property type="match status" value="1"/>
</dbReference>
<sequence>MGTLVDLLRSADKDNISVIIPGNEPLMVSHLTLEHHIKSCQQQLANLGIFPGAAVSIALPNSLEFIISFLASAWQRGIAAPLNPAYKQDEFEFYIDDLGATAVIVPRGAHEKDSPAVRAARKYEAAVVECYWSEDQMMFDVKEKGKLDSSEAMHLNEPHVDDIALVLHTSGTTGKPKAVPLTHKNLIGSMEDNICQTYSLQSADRTMLVMPLFHVHGLVASFLSPLRAGSAIIIPSRLIPAFWTDFALYGATWYTATPTLHKVLLSFRQPEKMPYVRFIRSCSSPLSQQLLMMLEERFAAPVLEAYAMTEASHQITSNPLPPASHPPGSVGIPRGDIKIRIVGVEGGEVASGDEGEVCVRSPAVMTGYLSNPEGNASAFTGDGFFRTGDYGKRDEDGYLYLTGRIKEFINKGGEKISPVELDSVIARHHAVAEIVSFAIDDEMYYQDVGVAVILKDGETMSAKDLQKWMRERVAPHKIPKKVWFPAEIPKTATGKLQRKLVAEKMVREEE</sequence>
<keyword evidence="2" id="KW-0436">Ligase</keyword>
<dbReference type="Gene3D" id="3.40.50.12780">
    <property type="entry name" value="N-terminal domain of ligase-like"/>
    <property type="match status" value="1"/>
</dbReference>
<evidence type="ECO:0000256" key="1">
    <source>
        <dbReference type="ARBA" id="ARBA00006432"/>
    </source>
</evidence>
<dbReference type="AlphaFoldDB" id="A0A8H3J466"/>
<evidence type="ECO:0000313" key="7">
    <source>
        <dbReference type="EMBL" id="CAF9940431.1"/>
    </source>
</evidence>
<evidence type="ECO:0000259" key="5">
    <source>
        <dbReference type="Pfam" id="PF00501"/>
    </source>
</evidence>
<evidence type="ECO:0000256" key="4">
    <source>
        <dbReference type="ARBA" id="ARBA00022840"/>
    </source>
</evidence>
<dbReference type="GO" id="GO:0031956">
    <property type="term" value="F:medium-chain fatty acid-CoA ligase activity"/>
    <property type="evidence" value="ECO:0007669"/>
    <property type="project" value="TreeGrafter"/>
</dbReference>
<keyword evidence="4" id="KW-0067">ATP-binding</keyword>
<keyword evidence="8" id="KW-1185">Reference proteome</keyword>
<evidence type="ECO:0000259" key="6">
    <source>
        <dbReference type="Pfam" id="PF13193"/>
    </source>
</evidence>